<organism evidence="2 3">
    <name type="scientific">Microcystis aeruginosa Ma_QC_C_20070703_M131</name>
    <dbReference type="NCBI Taxonomy" id="2486263"/>
    <lineage>
        <taxon>Bacteria</taxon>
        <taxon>Bacillati</taxon>
        <taxon>Cyanobacteriota</taxon>
        <taxon>Cyanophyceae</taxon>
        <taxon>Oscillatoriophycideae</taxon>
        <taxon>Chroococcales</taxon>
        <taxon>Microcystaceae</taxon>
        <taxon>Microcystis</taxon>
    </lineage>
</organism>
<evidence type="ECO:0000313" key="2">
    <source>
        <dbReference type="EMBL" id="TRT50177.1"/>
    </source>
</evidence>
<proteinExistence type="predicted"/>
<dbReference type="Proteomes" id="UP000316443">
    <property type="component" value="Unassembled WGS sequence"/>
</dbReference>
<dbReference type="EMBL" id="SFCA01000170">
    <property type="protein sequence ID" value="TRT50177.1"/>
    <property type="molecule type" value="Genomic_DNA"/>
</dbReference>
<reference evidence="2 3" key="1">
    <citation type="submission" date="2019-01" db="EMBL/GenBank/DDBJ databases">
        <title>Coherence of Microcystis species and biogeography revealed through population genomics.</title>
        <authorList>
            <person name="Perez-Carrascal O.M."/>
            <person name="Terrat Y."/>
            <person name="Giani A."/>
            <person name="Fortin N."/>
            <person name="Tromas N."/>
            <person name="Shapiro B.J."/>
        </authorList>
    </citation>
    <scope>NUCLEOTIDE SEQUENCE [LARGE SCALE GENOMIC DNA]</scope>
    <source>
        <strain evidence="2">Ma_QC_C_20070703_M131</strain>
    </source>
</reference>
<dbReference type="AlphaFoldDB" id="A0A551XN74"/>
<feature type="region of interest" description="Disordered" evidence="1">
    <location>
        <begin position="39"/>
        <end position="64"/>
    </location>
</feature>
<comment type="caution">
    <text evidence="2">The sequence shown here is derived from an EMBL/GenBank/DDBJ whole genome shotgun (WGS) entry which is preliminary data.</text>
</comment>
<protein>
    <submittedName>
        <fullName evidence="2">Uncharacterized protein</fullName>
    </submittedName>
</protein>
<evidence type="ECO:0000313" key="3">
    <source>
        <dbReference type="Proteomes" id="UP000316443"/>
    </source>
</evidence>
<gene>
    <name evidence="2" type="ORF">EWV85_16715</name>
</gene>
<evidence type="ECO:0000256" key="1">
    <source>
        <dbReference type="SAM" id="MobiDB-lite"/>
    </source>
</evidence>
<sequence length="64" mass="7516">MTNWRYFSFYFQVSIQESGDYCYLFSLLPAPFPPLPHLPTPLSPPATRTKWSPHSPRLFKQDLV</sequence>
<accession>A0A551XN74</accession>
<name>A0A551XN74_MICAE</name>